<dbReference type="Proteomes" id="UP000076580">
    <property type="component" value="Chromosome 01"/>
</dbReference>
<dbReference type="RefSeq" id="XP_040660674.1">
    <property type="nucleotide sequence ID" value="XM_040799791.1"/>
</dbReference>
<gene>
    <name evidence="3" type="ORF">DCS_02464</name>
</gene>
<keyword evidence="4" id="KW-1185">Reference proteome</keyword>
<dbReference type="GO" id="GO:0005576">
    <property type="term" value="C:extracellular region"/>
    <property type="evidence" value="ECO:0007669"/>
    <property type="project" value="InterPro"/>
</dbReference>
<comment type="caution">
    <text evidence="3">The sequence shown here is derived from an EMBL/GenBank/DDBJ whole genome shotgun (WGS) entry which is preliminary data.</text>
</comment>
<dbReference type="GeneID" id="63715107"/>
<dbReference type="InterPro" id="IPR011329">
    <property type="entry name" value="Killer_tox_Kp4/SMK"/>
</dbReference>
<feature type="chain" id="PRO_5007581067" description="Killer toxin Kp4 domain-containing protein" evidence="1">
    <location>
        <begin position="21"/>
        <end position="137"/>
    </location>
</feature>
<evidence type="ECO:0000313" key="4">
    <source>
        <dbReference type="Proteomes" id="UP000076580"/>
    </source>
</evidence>
<sequence>MMLLSIAFVAVAALVASASAHAVSCRGEVACPLNDGQLIDLLVQFQKLQKQGKGSRYYKPGVQIACADGPGASMCAFYQRGAGGNVNTAAKLVQSLLDRKCSRCGSFHPARRDVSKGELVINLVTRACCEGNCICPR</sequence>
<evidence type="ECO:0000259" key="2">
    <source>
        <dbReference type="Pfam" id="PF09044"/>
    </source>
</evidence>
<dbReference type="OrthoDB" id="4177994at2759"/>
<dbReference type="EMBL" id="LAYC01000001">
    <property type="protein sequence ID" value="KYK61322.1"/>
    <property type="molecule type" value="Genomic_DNA"/>
</dbReference>
<protein>
    <recommendedName>
        <fullName evidence="2">Killer toxin Kp4 domain-containing protein</fullName>
    </recommendedName>
</protein>
<accession>A0A151GWB6</accession>
<feature type="domain" description="Killer toxin Kp4" evidence="2">
    <location>
        <begin position="9"/>
        <end position="124"/>
    </location>
</feature>
<evidence type="ECO:0000256" key="1">
    <source>
        <dbReference type="SAM" id="SignalP"/>
    </source>
</evidence>
<organism evidence="3 4">
    <name type="scientific">Drechmeria coniospora</name>
    <name type="common">Nematophagous fungus</name>
    <name type="synonym">Meria coniospora</name>
    <dbReference type="NCBI Taxonomy" id="98403"/>
    <lineage>
        <taxon>Eukaryota</taxon>
        <taxon>Fungi</taxon>
        <taxon>Dikarya</taxon>
        <taxon>Ascomycota</taxon>
        <taxon>Pezizomycotina</taxon>
        <taxon>Sordariomycetes</taxon>
        <taxon>Hypocreomycetidae</taxon>
        <taxon>Hypocreales</taxon>
        <taxon>Ophiocordycipitaceae</taxon>
        <taxon>Drechmeria</taxon>
    </lineage>
</organism>
<proteinExistence type="predicted"/>
<dbReference type="Gene3D" id="3.30.430.10">
    <property type="entry name" value="Killer Toxin P4, subunit A"/>
    <property type="match status" value="1"/>
</dbReference>
<dbReference type="InParanoid" id="A0A151GWB6"/>
<dbReference type="InterPro" id="IPR015131">
    <property type="entry name" value="Killer_tox_Kp4"/>
</dbReference>
<dbReference type="SUPFAM" id="SSF55221">
    <property type="entry name" value="Yeast killer toxins"/>
    <property type="match status" value="1"/>
</dbReference>
<feature type="signal peptide" evidence="1">
    <location>
        <begin position="1"/>
        <end position="20"/>
    </location>
</feature>
<name>A0A151GWB6_DRECN</name>
<dbReference type="Pfam" id="PF09044">
    <property type="entry name" value="Kp4"/>
    <property type="match status" value="1"/>
</dbReference>
<keyword evidence="1" id="KW-0732">Signal</keyword>
<dbReference type="AlphaFoldDB" id="A0A151GWB6"/>
<reference evidence="3 4" key="1">
    <citation type="journal article" date="2016" name="Sci. Rep.">
        <title>Insights into Adaptations to a Near-Obligate Nematode Endoparasitic Lifestyle from the Finished Genome of Drechmeria coniospora.</title>
        <authorList>
            <person name="Zhang L."/>
            <person name="Zhou Z."/>
            <person name="Guo Q."/>
            <person name="Fokkens L."/>
            <person name="Miskei M."/>
            <person name="Pocsi I."/>
            <person name="Zhang W."/>
            <person name="Chen M."/>
            <person name="Wang L."/>
            <person name="Sun Y."/>
            <person name="Donzelli B.G."/>
            <person name="Gibson D.M."/>
            <person name="Nelson D.R."/>
            <person name="Luo J.G."/>
            <person name="Rep M."/>
            <person name="Liu H."/>
            <person name="Yang S."/>
            <person name="Wang J."/>
            <person name="Krasnoff S.B."/>
            <person name="Xu Y."/>
            <person name="Molnar I."/>
            <person name="Lin M."/>
        </authorList>
    </citation>
    <scope>NUCLEOTIDE SEQUENCE [LARGE SCALE GENOMIC DNA]</scope>
    <source>
        <strain evidence="3 4">ARSEF 6962</strain>
    </source>
</reference>
<evidence type="ECO:0000313" key="3">
    <source>
        <dbReference type="EMBL" id="KYK61322.1"/>
    </source>
</evidence>